<protein>
    <recommendedName>
        <fullName evidence="8">RAP domain-containing protein</fullName>
    </recommendedName>
</protein>
<evidence type="ECO:0000256" key="3">
    <source>
        <dbReference type="ARBA" id="ARBA00022692"/>
    </source>
</evidence>
<accession>A0AAW1PW96</accession>
<feature type="compositionally biased region" description="Basic and acidic residues" evidence="6">
    <location>
        <begin position="1"/>
        <end position="17"/>
    </location>
</feature>
<feature type="compositionally biased region" description="Pro residues" evidence="6">
    <location>
        <begin position="98"/>
        <end position="115"/>
    </location>
</feature>
<comment type="subcellular location">
    <subcellularLocation>
        <location evidence="1">Membrane</location>
        <topology evidence="1">Multi-pass membrane protein</topology>
    </subcellularLocation>
</comment>
<feature type="transmembrane region" description="Helical" evidence="7">
    <location>
        <begin position="1488"/>
        <end position="1507"/>
    </location>
</feature>
<evidence type="ECO:0000256" key="5">
    <source>
        <dbReference type="ARBA" id="ARBA00023136"/>
    </source>
</evidence>
<dbReference type="PANTHER" id="PTHR45649:SF26">
    <property type="entry name" value="OS04G0435100 PROTEIN"/>
    <property type="match status" value="1"/>
</dbReference>
<feature type="transmembrane region" description="Helical" evidence="7">
    <location>
        <begin position="1106"/>
        <end position="1127"/>
    </location>
</feature>
<dbReference type="Pfam" id="PF26188">
    <property type="entry name" value="RESC6"/>
    <property type="match status" value="1"/>
</dbReference>
<dbReference type="PANTHER" id="PTHR45649">
    <property type="entry name" value="AMINO-ACID PERMEASE BAT1"/>
    <property type="match status" value="1"/>
</dbReference>
<evidence type="ECO:0000256" key="1">
    <source>
        <dbReference type="ARBA" id="ARBA00004141"/>
    </source>
</evidence>
<feature type="transmembrane region" description="Helical" evidence="7">
    <location>
        <begin position="1186"/>
        <end position="1204"/>
    </location>
</feature>
<dbReference type="Pfam" id="PF08373">
    <property type="entry name" value="RAP"/>
    <property type="match status" value="1"/>
</dbReference>
<keyword evidence="4 7" id="KW-1133">Transmembrane helix</keyword>
<dbReference type="InterPro" id="IPR004840">
    <property type="entry name" value="Amino_acid_permease_CS"/>
</dbReference>
<name>A0AAW1PW96_9CHLO</name>
<dbReference type="Gene3D" id="1.20.1740.10">
    <property type="entry name" value="Amino acid/polyamine transporter I"/>
    <property type="match status" value="1"/>
</dbReference>
<feature type="transmembrane region" description="Helical" evidence="7">
    <location>
        <begin position="1415"/>
        <end position="1440"/>
    </location>
</feature>
<reference evidence="9 10" key="1">
    <citation type="journal article" date="2024" name="Nat. Commun.">
        <title>Phylogenomics reveals the evolutionary origins of lichenization in chlorophyte algae.</title>
        <authorList>
            <person name="Puginier C."/>
            <person name="Libourel C."/>
            <person name="Otte J."/>
            <person name="Skaloud P."/>
            <person name="Haon M."/>
            <person name="Grisel S."/>
            <person name="Petersen M."/>
            <person name="Berrin J.G."/>
            <person name="Delaux P.M."/>
            <person name="Dal Grande F."/>
            <person name="Keller J."/>
        </authorList>
    </citation>
    <scope>NUCLEOTIDE SEQUENCE [LARGE SCALE GENOMIC DNA]</scope>
    <source>
        <strain evidence="9 10">SAG 2036</strain>
    </source>
</reference>
<dbReference type="InterPro" id="IPR010622">
    <property type="entry name" value="FAST_Leu-rich"/>
</dbReference>
<dbReference type="InterPro" id="IPR002293">
    <property type="entry name" value="AA/rel_permease1"/>
</dbReference>
<dbReference type="EMBL" id="JALJOQ010000008">
    <property type="protein sequence ID" value="KAK9812277.1"/>
    <property type="molecule type" value="Genomic_DNA"/>
</dbReference>
<keyword evidence="2" id="KW-0813">Transport</keyword>
<feature type="transmembrane region" description="Helical" evidence="7">
    <location>
        <begin position="1340"/>
        <end position="1360"/>
    </location>
</feature>
<keyword evidence="3 7" id="KW-0812">Transmembrane</keyword>
<dbReference type="Pfam" id="PF13520">
    <property type="entry name" value="AA_permease_2"/>
    <property type="match status" value="1"/>
</dbReference>
<dbReference type="Proteomes" id="UP001465755">
    <property type="component" value="Unassembled WGS sequence"/>
</dbReference>
<evidence type="ECO:0000256" key="4">
    <source>
        <dbReference type="ARBA" id="ARBA00022989"/>
    </source>
</evidence>
<feature type="transmembrane region" description="Helical" evidence="7">
    <location>
        <begin position="1134"/>
        <end position="1151"/>
    </location>
</feature>
<evidence type="ECO:0000313" key="10">
    <source>
        <dbReference type="Proteomes" id="UP001465755"/>
    </source>
</evidence>
<evidence type="ECO:0000256" key="7">
    <source>
        <dbReference type="SAM" id="Phobius"/>
    </source>
</evidence>
<dbReference type="SMART" id="SM00952">
    <property type="entry name" value="RAP"/>
    <property type="match status" value="1"/>
</dbReference>
<comment type="caution">
    <text evidence="9">The sequence shown here is derived from an EMBL/GenBank/DDBJ whole genome shotgun (WGS) entry which is preliminary data.</text>
</comment>
<evidence type="ECO:0000256" key="2">
    <source>
        <dbReference type="ARBA" id="ARBA00022448"/>
    </source>
</evidence>
<dbReference type="PROSITE" id="PS51286">
    <property type="entry name" value="RAP"/>
    <property type="match status" value="1"/>
</dbReference>
<feature type="region of interest" description="Disordered" evidence="6">
    <location>
        <begin position="1"/>
        <end position="136"/>
    </location>
</feature>
<organism evidence="9 10">
    <name type="scientific">Symbiochloris irregularis</name>
    <dbReference type="NCBI Taxonomy" id="706552"/>
    <lineage>
        <taxon>Eukaryota</taxon>
        <taxon>Viridiplantae</taxon>
        <taxon>Chlorophyta</taxon>
        <taxon>core chlorophytes</taxon>
        <taxon>Trebouxiophyceae</taxon>
        <taxon>Trebouxiales</taxon>
        <taxon>Trebouxiaceae</taxon>
        <taxon>Symbiochloris</taxon>
    </lineage>
</organism>
<keyword evidence="10" id="KW-1185">Reference proteome</keyword>
<feature type="transmembrane region" description="Helical" evidence="7">
    <location>
        <begin position="1264"/>
        <end position="1291"/>
    </location>
</feature>
<feature type="compositionally biased region" description="Low complexity" evidence="6">
    <location>
        <begin position="77"/>
        <end position="97"/>
    </location>
</feature>
<sequence>MDEQAYGHENKRARTDQYHAPAPHQQYAHQNQVPGMQAYGWGQAQAWPQHPAPYSHPSPQHGTWGAQPPQQAWGNGYQYHAQQPAPPAYQAWQSPGHHPAPPPGAAPYGHYPPSPYGNTNGGHKPPGFGPPRPPGQNICAEINKQITSTTNAFTILQIACDQGEAYDTVNVATTLHRLAKNKPPQTQPVFEHAGFRRILVLLDRHLGSMQAQQLANSIWAFGTLEFKPSVALLERMAAAAHQKAVGFNPQNLANTLWAFAKLEHNPGPPLLDEWVRRIHGTLQAFSPQNVSNMLWAFARLAHSPGDALLDAAAEFATARLQTFSPQAVKDTLWAFATLDHRPSQQFLDATVTHCERTLHSFTSQNVANAMWAYSKLGYQPSDTLLAAVDEQVVTKGQQYQPQNISNIAWAFASWNHQPSPAMFHATEDHLLQGLSKYSAQGLENTLWAFATLGHRPREHVLAAASTRLGETLHEFNQQNLALTLWAFAKLNFCPPAAILSAAARRAVVLVPYCNPQNLANMVWAYATLEQQPGGELLRAASIRMQELLPESKPQALANMGWAFATLGYNPGAQLLGQLASRACACLSECAPQHLSVLLWAFAKLDHNPGPQLLHGAAAAALAAMPRFNPQNMANTLWAYATLQQYPGQALLDAAAERQLALVKEHNSQALSNSLWAYAQLRHDPGTALLGSAGQQLQACLNDYNPQALALCLLGFATLDHHPGAEVLEAIQQKVVASAQHFDTQAIANCLWALALLRALPATTWNALLAAFCKVLDPEKITPEGSNMENVRQIYQAVLLLRLEGDMADYDQPPALMKIAEQGWQEQVASTCISFLHRSVSEVLTAMGIAHENEGVTEDRLFSVDIMLRPVQVAVEVDGPFHFTANTHKPLGATECRRKLLEARGWRLISVPYFDWGTHKTAEQQQDSTRLLHQGFTRLVLAALKAPSEEESVPHAKLFEISSLVSQLNSDRQARMASYKDDSAHAGTATTAGKGTEKDASASMRAMDSAEARMAAMGYKQEFKRDFNMFTNFRISFGIISILTGVTGSFNIAWNSGGPVAAVWGWVSVSCFTMCVGLSMAEIVSSVPSAGGPYFWASVLADRHGPFFSWVTGWFNLLGQVAVTAAIAFTLTNHLAAMVLLGGGGLGSGYQFTSAQLLGVYGAILVVAGLMNIASTRIIAWLNAFSVFWHITGVIVLIILLPSVAPVTQSWSFVFTQFYDISLSSTGITNNGYLFLVGLLTAQYTITGFDACAHMSEETKGADKSAALAIVLAIGASAFFGFAYILAILFSIQDPTALIFTNPASSADGTAFLNVNQSLYVSGQIFYDAFLARYGHGGGGVVALGIPAIAMMLCTCSSVTSNSRMIWSFARDRGLPGNIIWKRVNRWTGTPMNAIAFAVVVAFLLGLPLIHSTVAFTAVVSISTIGLYISYAIPIGCRLTIGRKTFQPGPFNLGVLSQPIGWIAVLWVLFITSIFVLPTSYPVTSNTLNYAPVAVGIVLIGSITWWVLPKIGARGRYKGAAGMAQERAEHPSTDPSIGTKNWVPVPKELPDAITG</sequence>
<feature type="compositionally biased region" description="Low complexity" evidence="6">
    <location>
        <begin position="984"/>
        <end position="993"/>
    </location>
</feature>
<dbReference type="InterPro" id="IPR013584">
    <property type="entry name" value="RAP"/>
</dbReference>
<dbReference type="SUPFAM" id="SSF48371">
    <property type="entry name" value="ARM repeat"/>
    <property type="match status" value="1"/>
</dbReference>
<keyword evidence="5 7" id="KW-0472">Membrane</keyword>
<proteinExistence type="predicted"/>
<feature type="transmembrane region" description="Helical" evidence="7">
    <location>
        <begin position="1060"/>
        <end position="1086"/>
    </location>
</feature>
<gene>
    <name evidence="9" type="ORF">WJX73_009685</name>
</gene>
<dbReference type="InterPro" id="IPR016024">
    <property type="entry name" value="ARM-type_fold"/>
</dbReference>
<dbReference type="InterPro" id="IPR058917">
    <property type="entry name" value="RESC6_dom"/>
</dbReference>
<feature type="domain" description="RAP" evidence="8">
    <location>
        <begin position="872"/>
        <end position="930"/>
    </location>
</feature>
<feature type="transmembrane region" description="Helical" evidence="7">
    <location>
        <begin position="1157"/>
        <end position="1179"/>
    </location>
</feature>
<feature type="transmembrane region" description="Helical" evidence="7">
    <location>
        <begin position="1391"/>
        <end position="1409"/>
    </location>
</feature>
<dbReference type="GO" id="GO:0022857">
    <property type="term" value="F:transmembrane transporter activity"/>
    <property type="evidence" value="ECO:0007669"/>
    <property type="project" value="InterPro"/>
</dbReference>
<dbReference type="GO" id="GO:0006865">
    <property type="term" value="P:amino acid transport"/>
    <property type="evidence" value="ECO:0007669"/>
    <property type="project" value="InterPro"/>
</dbReference>
<evidence type="ECO:0000256" key="6">
    <source>
        <dbReference type="SAM" id="MobiDB-lite"/>
    </source>
</evidence>
<evidence type="ECO:0000259" key="8">
    <source>
        <dbReference type="PROSITE" id="PS51286"/>
    </source>
</evidence>
<dbReference type="Pfam" id="PF06743">
    <property type="entry name" value="FAST_1"/>
    <property type="match status" value="1"/>
</dbReference>
<dbReference type="GO" id="GO:0016020">
    <property type="term" value="C:membrane"/>
    <property type="evidence" value="ECO:0007669"/>
    <property type="project" value="UniProtKB-SubCell"/>
</dbReference>
<feature type="transmembrane region" description="Helical" evidence="7">
    <location>
        <begin position="1034"/>
        <end position="1053"/>
    </location>
</feature>
<evidence type="ECO:0000313" key="9">
    <source>
        <dbReference type="EMBL" id="KAK9812277.1"/>
    </source>
</evidence>
<dbReference type="GO" id="GO:0044528">
    <property type="term" value="P:regulation of mitochondrial mRNA stability"/>
    <property type="evidence" value="ECO:0007669"/>
    <property type="project" value="InterPro"/>
</dbReference>
<feature type="region of interest" description="Disordered" evidence="6">
    <location>
        <begin position="976"/>
        <end position="1001"/>
    </location>
</feature>
<feature type="transmembrane region" description="Helical" evidence="7">
    <location>
        <begin position="1452"/>
        <end position="1476"/>
    </location>
</feature>
<dbReference type="PROSITE" id="PS00218">
    <property type="entry name" value="AMINO_ACID_PERMEASE_1"/>
    <property type="match status" value="1"/>
</dbReference>